<name>A0A5C5ZZH5_9BACT</name>
<evidence type="ECO:0000313" key="1">
    <source>
        <dbReference type="EMBL" id="TWT92699.1"/>
    </source>
</evidence>
<proteinExistence type="predicted"/>
<protein>
    <submittedName>
        <fullName evidence="1">Uncharacterized protein</fullName>
    </submittedName>
</protein>
<evidence type="ECO:0000313" key="2">
    <source>
        <dbReference type="Proteomes" id="UP000320176"/>
    </source>
</evidence>
<comment type="caution">
    <text evidence="1">The sequence shown here is derived from an EMBL/GenBank/DDBJ whole genome shotgun (WGS) entry which is preliminary data.</text>
</comment>
<sequence>MQDGVTQRANNGGHSPVSQVNVVVGSVFTPKLLFASSNDISTIGSRRTKLVDRLLARANHLVTLEPMHLSTSLPAQKLA</sequence>
<accession>A0A5C5ZZH5</accession>
<keyword evidence="2" id="KW-1185">Reference proteome</keyword>
<dbReference type="Proteomes" id="UP000320176">
    <property type="component" value="Unassembled WGS sequence"/>
</dbReference>
<organism evidence="1 2">
    <name type="scientific">Stieleria varia</name>
    <dbReference type="NCBI Taxonomy" id="2528005"/>
    <lineage>
        <taxon>Bacteria</taxon>
        <taxon>Pseudomonadati</taxon>
        <taxon>Planctomycetota</taxon>
        <taxon>Planctomycetia</taxon>
        <taxon>Pirellulales</taxon>
        <taxon>Pirellulaceae</taxon>
        <taxon>Stieleria</taxon>
    </lineage>
</organism>
<dbReference type="AlphaFoldDB" id="A0A5C5ZZH5"/>
<dbReference type="EMBL" id="SJPN01000010">
    <property type="protein sequence ID" value="TWT92699.1"/>
    <property type="molecule type" value="Genomic_DNA"/>
</dbReference>
<gene>
    <name evidence="1" type="ORF">Pla52n_60640</name>
</gene>
<reference evidence="1 2" key="1">
    <citation type="submission" date="2019-02" db="EMBL/GenBank/DDBJ databases">
        <title>Deep-cultivation of Planctomycetes and their phenomic and genomic characterization uncovers novel biology.</title>
        <authorList>
            <person name="Wiegand S."/>
            <person name="Jogler M."/>
            <person name="Boedeker C."/>
            <person name="Pinto D."/>
            <person name="Vollmers J."/>
            <person name="Rivas-Marin E."/>
            <person name="Kohn T."/>
            <person name="Peeters S.H."/>
            <person name="Heuer A."/>
            <person name="Rast P."/>
            <person name="Oberbeckmann S."/>
            <person name="Bunk B."/>
            <person name="Jeske O."/>
            <person name="Meyerdierks A."/>
            <person name="Storesund J.E."/>
            <person name="Kallscheuer N."/>
            <person name="Luecker S."/>
            <person name="Lage O.M."/>
            <person name="Pohl T."/>
            <person name="Merkel B.J."/>
            <person name="Hornburger P."/>
            <person name="Mueller R.-W."/>
            <person name="Bruemmer F."/>
            <person name="Labrenz M."/>
            <person name="Spormann A.M."/>
            <person name="Op Den Camp H."/>
            <person name="Overmann J."/>
            <person name="Amann R."/>
            <person name="Jetten M.S.M."/>
            <person name="Mascher T."/>
            <person name="Medema M.H."/>
            <person name="Devos D.P."/>
            <person name="Kaster A.-K."/>
            <person name="Ovreas L."/>
            <person name="Rohde M."/>
            <person name="Galperin M.Y."/>
            <person name="Jogler C."/>
        </authorList>
    </citation>
    <scope>NUCLEOTIDE SEQUENCE [LARGE SCALE GENOMIC DNA]</scope>
    <source>
        <strain evidence="1 2">Pla52n</strain>
    </source>
</reference>